<reference evidence="1" key="1">
    <citation type="journal article" date="2014" name="Int. J. Syst. Evol. Microbiol.">
        <title>Complete genome sequence of Corynebacterium casei LMG S-19264T (=DSM 44701T), isolated from a smear-ripened cheese.</title>
        <authorList>
            <consortium name="US DOE Joint Genome Institute (JGI-PGF)"/>
            <person name="Walter F."/>
            <person name="Albersmeier A."/>
            <person name="Kalinowski J."/>
            <person name="Ruckert C."/>
        </authorList>
    </citation>
    <scope>NUCLEOTIDE SEQUENCE</scope>
    <source>
        <strain evidence="1">KCTC 23430</strain>
    </source>
</reference>
<gene>
    <name evidence="1" type="ORF">GCM10007053_11960</name>
</gene>
<keyword evidence="2" id="KW-1185">Reference proteome</keyword>
<comment type="caution">
    <text evidence="1">The sequence shown here is derived from an EMBL/GenBank/DDBJ whole genome shotgun (WGS) entry which is preliminary data.</text>
</comment>
<dbReference type="SUPFAM" id="SSF103647">
    <property type="entry name" value="TSP type-3 repeat"/>
    <property type="match status" value="1"/>
</dbReference>
<organism evidence="1 2">
    <name type="scientific">Parahalioglobus pacificus</name>
    <dbReference type="NCBI Taxonomy" id="930806"/>
    <lineage>
        <taxon>Bacteria</taxon>
        <taxon>Pseudomonadati</taxon>
        <taxon>Pseudomonadota</taxon>
        <taxon>Gammaproteobacteria</taxon>
        <taxon>Cellvibrionales</taxon>
        <taxon>Halieaceae</taxon>
        <taxon>Parahalioglobus</taxon>
    </lineage>
</organism>
<dbReference type="AlphaFoldDB" id="A0A919CJD6"/>
<dbReference type="GO" id="GO:0005509">
    <property type="term" value="F:calcium ion binding"/>
    <property type="evidence" value="ECO:0007669"/>
    <property type="project" value="InterPro"/>
</dbReference>
<protein>
    <submittedName>
        <fullName evidence="1">Uncharacterized protein</fullName>
    </submittedName>
</protein>
<reference evidence="1" key="2">
    <citation type="submission" date="2020-09" db="EMBL/GenBank/DDBJ databases">
        <authorList>
            <person name="Sun Q."/>
            <person name="Kim S."/>
        </authorList>
    </citation>
    <scope>NUCLEOTIDE SEQUENCE</scope>
    <source>
        <strain evidence="1">KCTC 23430</strain>
    </source>
</reference>
<sequence>MQALADKFGQQTVDQLLMVDPNLFFTGQLEVRDTPQTITITPEQPGVWKLVTGFIETLIIPQNVIDAVPGGWQGDTTPSSALLNREALVDWRRYPGTEFTNFSANDFNGSWALPVFLSDPSATPAPPATRTQQFFSEKVDFNSDGTAAGTYSGIAFNWTFDGLALTLTSGSETFTYRLLAENNGVALLSLSFSSASNPSGFLIAGQGGQFQTSGLTRAQNLPIPLPFYYQTYIVGVPTVENGELVCEGVDGFFFTDAGGARQFFGCGQAGPDIFLNPEASFSIVEDEVTFLRGSAFTQQRRYWQILSENSAGLIVAIERFEFVSDSNSNGQFEDSEAREAASPRLIVLERLDLSNVGDEWNVLDIDGDGLDNAGEEAVGTSFTNADTDGDSIFDGNDSCQGTQAGALIDPDGCSQSQLAVQPPNGDPVFFDAGATVLVRNTFGPVGTFDPNASSVLSTVASATDNGQTASDDFDLTRIFSAPDLSNGVRSLSFTARGSSSVEPGFMYRSAIEILVQTGFLDPTNPFVNMDGTVNSSGVPDTFEALTTGSLQETLSVSGASNLAAIILELSIEGTWMRTPGSLSANGATNLTTVSQQDGAVLTQIYSSSAAGLISDTIQTTPIPVVGGQANVNLQIAQSAILRLRELTDPLPNNLSINGDFLQTISVTAVSGVSSSGDPIPLSSVSAASGATLPFTPSTTTPSPSAEPIPIPFWAYMMLALGILMIATRATKSPSSQ</sequence>
<name>A0A919CJD6_9GAMM</name>
<evidence type="ECO:0000313" key="1">
    <source>
        <dbReference type="EMBL" id="GHD30314.1"/>
    </source>
</evidence>
<proteinExistence type="predicted"/>
<evidence type="ECO:0000313" key="2">
    <source>
        <dbReference type="Proteomes" id="UP000644693"/>
    </source>
</evidence>
<dbReference type="Proteomes" id="UP000644693">
    <property type="component" value="Unassembled WGS sequence"/>
</dbReference>
<dbReference type="EMBL" id="BMYM01000001">
    <property type="protein sequence ID" value="GHD30314.1"/>
    <property type="molecule type" value="Genomic_DNA"/>
</dbReference>
<accession>A0A919CJD6</accession>
<dbReference type="InterPro" id="IPR028974">
    <property type="entry name" value="TSP_type-3_rpt"/>
</dbReference>